<evidence type="ECO:0000313" key="5">
    <source>
        <dbReference type="EMBL" id="APW60785.1"/>
    </source>
</evidence>
<dbReference type="PANTHER" id="PTHR38445:SF7">
    <property type="entry name" value="GNTR-FAMILY TRANSCRIPTIONAL REGULATOR"/>
    <property type="match status" value="1"/>
</dbReference>
<keyword evidence="1" id="KW-0805">Transcription regulation</keyword>
<dbReference type="CDD" id="cd07377">
    <property type="entry name" value="WHTH_GntR"/>
    <property type="match status" value="1"/>
</dbReference>
<name>A0A1U7CPB7_9BACT</name>
<dbReference type="OrthoDB" id="9801546at2"/>
<dbReference type="SUPFAM" id="SSF46785">
    <property type="entry name" value="Winged helix' DNA-binding domain"/>
    <property type="match status" value="1"/>
</dbReference>
<dbReference type="Proteomes" id="UP000186309">
    <property type="component" value="Chromosome"/>
</dbReference>
<evidence type="ECO:0000259" key="4">
    <source>
        <dbReference type="PROSITE" id="PS50949"/>
    </source>
</evidence>
<protein>
    <submittedName>
        <fullName evidence="5">HTH-type transcriptional repressor YtrA</fullName>
    </submittedName>
</protein>
<keyword evidence="2" id="KW-0238">DNA-binding</keyword>
<evidence type="ECO:0000256" key="2">
    <source>
        <dbReference type="ARBA" id="ARBA00023125"/>
    </source>
</evidence>
<keyword evidence="6" id="KW-1185">Reference proteome</keyword>
<gene>
    <name evidence="5" type="primary">ytrA_1</name>
    <name evidence="5" type="ORF">BSF38_02274</name>
</gene>
<accession>A0A1U7CPB7</accession>
<dbReference type="STRING" id="1387353.BSF38_02274"/>
<evidence type="ECO:0000256" key="1">
    <source>
        <dbReference type="ARBA" id="ARBA00023015"/>
    </source>
</evidence>
<dbReference type="InterPro" id="IPR036390">
    <property type="entry name" value="WH_DNA-bd_sf"/>
</dbReference>
<dbReference type="InterPro" id="IPR000524">
    <property type="entry name" value="Tscrpt_reg_HTH_GntR"/>
</dbReference>
<proteinExistence type="predicted"/>
<dbReference type="KEGG" id="pbor:BSF38_02274"/>
<organism evidence="5 6">
    <name type="scientific">Paludisphaera borealis</name>
    <dbReference type="NCBI Taxonomy" id="1387353"/>
    <lineage>
        <taxon>Bacteria</taxon>
        <taxon>Pseudomonadati</taxon>
        <taxon>Planctomycetota</taxon>
        <taxon>Planctomycetia</taxon>
        <taxon>Isosphaerales</taxon>
        <taxon>Isosphaeraceae</taxon>
        <taxon>Paludisphaera</taxon>
    </lineage>
</organism>
<evidence type="ECO:0000313" key="6">
    <source>
        <dbReference type="Proteomes" id="UP000186309"/>
    </source>
</evidence>
<dbReference type="PANTHER" id="PTHR38445">
    <property type="entry name" value="HTH-TYPE TRANSCRIPTIONAL REPRESSOR YTRA"/>
    <property type="match status" value="1"/>
</dbReference>
<dbReference type="PROSITE" id="PS50949">
    <property type="entry name" value="HTH_GNTR"/>
    <property type="match status" value="1"/>
</dbReference>
<feature type="domain" description="HTH gntR-type" evidence="4">
    <location>
        <begin position="11"/>
        <end position="79"/>
    </location>
</feature>
<sequence length="133" mass="14591">MRIHISTNEGVPIYLQIVNQVKYLVASGRLSAGEELPPIRVLAEQLVVNPNTVARAYRELEGAGLVEKRRTAGTYVADNGSRLARGERLKILAERIDALLAESRQLGVSLEDVLDLIRKRDVVMRNGEEGGGS</sequence>
<dbReference type="GO" id="GO:0003700">
    <property type="term" value="F:DNA-binding transcription factor activity"/>
    <property type="evidence" value="ECO:0007669"/>
    <property type="project" value="InterPro"/>
</dbReference>
<dbReference type="Pfam" id="PF00392">
    <property type="entry name" value="GntR"/>
    <property type="match status" value="1"/>
</dbReference>
<keyword evidence="3" id="KW-0804">Transcription</keyword>
<dbReference type="SMART" id="SM00345">
    <property type="entry name" value="HTH_GNTR"/>
    <property type="match status" value="1"/>
</dbReference>
<dbReference type="RefSeq" id="WP_076345660.1">
    <property type="nucleotide sequence ID" value="NZ_CP019082.1"/>
</dbReference>
<reference evidence="6" key="1">
    <citation type="submission" date="2016-12" db="EMBL/GenBank/DDBJ databases">
        <title>Comparative genomics of four Isosphaeraceae planctomycetes: a common pool of plasmids and glycoside hydrolase genes.</title>
        <authorList>
            <person name="Ivanova A."/>
        </authorList>
    </citation>
    <scope>NUCLEOTIDE SEQUENCE [LARGE SCALE GENOMIC DNA]</scope>
    <source>
        <strain evidence="6">PX4</strain>
    </source>
</reference>
<dbReference type="Gene3D" id="1.10.10.10">
    <property type="entry name" value="Winged helix-like DNA-binding domain superfamily/Winged helix DNA-binding domain"/>
    <property type="match status" value="1"/>
</dbReference>
<dbReference type="EMBL" id="CP019082">
    <property type="protein sequence ID" value="APW60785.1"/>
    <property type="molecule type" value="Genomic_DNA"/>
</dbReference>
<dbReference type="InterPro" id="IPR036388">
    <property type="entry name" value="WH-like_DNA-bd_sf"/>
</dbReference>
<evidence type="ECO:0000256" key="3">
    <source>
        <dbReference type="ARBA" id="ARBA00023163"/>
    </source>
</evidence>
<dbReference type="AlphaFoldDB" id="A0A1U7CPB7"/>
<dbReference type="GO" id="GO:0003677">
    <property type="term" value="F:DNA binding"/>
    <property type="evidence" value="ECO:0007669"/>
    <property type="project" value="UniProtKB-KW"/>
</dbReference>